<dbReference type="InterPro" id="IPR001310">
    <property type="entry name" value="Histidine_triad_HIT"/>
</dbReference>
<evidence type="ECO:0000313" key="5">
    <source>
        <dbReference type="Proteomes" id="UP000034774"/>
    </source>
</evidence>
<gene>
    <name evidence="4" type="ORF">UT17_C0002G0154</name>
</gene>
<dbReference type="Pfam" id="PF01230">
    <property type="entry name" value="HIT"/>
    <property type="match status" value="1"/>
</dbReference>
<feature type="domain" description="HIT" evidence="3">
    <location>
        <begin position="6"/>
        <end position="106"/>
    </location>
</feature>
<dbReference type="PANTHER" id="PTHR46648">
    <property type="entry name" value="HIT FAMILY PROTEIN 1"/>
    <property type="match status" value="1"/>
</dbReference>
<dbReference type="InterPro" id="IPR011146">
    <property type="entry name" value="HIT-like"/>
</dbReference>
<dbReference type="EMBL" id="LBVU01000002">
    <property type="protein sequence ID" value="KKQ92491.1"/>
    <property type="molecule type" value="Genomic_DNA"/>
</dbReference>
<evidence type="ECO:0000256" key="2">
    <source>
        <dbReference type="PROSITE-ProRule" id="PRU00464"/>
    </source>
</evidence>
<dbReference type="Proteomes" id="UP000034774">
    <property type="component" value="Unassembled WGS sequence"/>
</dbReference>
<sequence>MNSDCVFCKIVNGEIPSYKVYEDADFVAFLDISPLNKGHIQVIPKEHFRWTWDVPNFGGYWEVARNVAMGAMKALGAPMVEFLTHGMDVRHAHIWVVPIYEKEAFINTSRRKSFKPEEMSEIADKIKSATK</sequence>
<reference evidence="4 5" key="1">
    <citation type="journal article" date="2015" name="Nature">
        <title>rRNA introns, odd ribosomes, and small enigmatic genomes across a large radiation of phyla.</title>
        <authorList>
            <person name="Brown C.T."/>
            <person name="Hug L.A."/>
            <person name="Thomas B.C."/>
            <person name="Sharon I."/>
            <person name="Castelle C.J."/>
            <person name="Singh A."/>
            <person name="Wilkins M.J."/>
            <person name="Williams K.H."/>
            <person name="Banfield J.F."/>
        </authorList>
    </citation>
    <scope>NUCLEOTIDE SEQUENCE [LARGE SCALE GENOMIC DNA]</scope>
</reference>
<accession>A0A0G0PT09</accession>
<organism evidence="4 5">
    <name type="scientific">Candidatus Woesebacteria bacterium GW2011_GWB1_39_10</name>
    <dbReference type="NCBI Taxonomy" id="1618572"/>
    <lineage>
        <taxon>Bacteria</taxon>
        <taxon>Candidatus Woeseibacteriota</taxon>
    </lineage>
</organism>
<dbReference type="STRING" id="1618572.UT17_C0002G0154"/>
<dbReference type="Gene3D" id="3.30.428.10">
    <property type="entry name" value="HIT-like"/>
    <property type="match status" value="1"/>
</dbReference>
<evidence type="ECO:0000313" key="4">
    <source>
        <dbReference type="EMBL" id="KKQ92491.1"/>
    </source>
</evidence>
<comment type="caution">
    <text evidence="2">Lacks conserved residue(s) required for the propagation of feature annotation.</text>
</comment>
<dbReference type="AlphaFoldDB" id="A0A0G0PT09"/>
<name>A0A0G0PT09_9BACT</name>
<comment type="caution">
    <text evidence="4">The sequence shown here is derived from an EMBL/GenBank/DDBJ whole genome shotgun (WGS) entry which is preliminary data.</text>
</comment>
<dbReference type="SUPFAM" id="SSF54197">
    <property type="entry name" value="HIT-like"/>
    <property type="match status" value="1"/>
</dbReference>
<dbReference type="PRINTS" id="PR00332">
    <property type="entry name" value="HISTRIAD"/>
</dbReference>
<evidence type="ECO:0000256" key="1">
    <source>
        <dbReference type="PIRSR" id="PIRSR601310-1"/>
    </source>
</evidence>
<dbReference type="GO" id="GO:0009117">
    <property type="term" value="P:nucleotide metabolic process"/>
    <property type="evidence" value="ECO:0007669"/>
    <property type="project" value="TreeGrafter"/>
</dbReference>
<proteinExistence type="predicted"/>
<feature type="active site" description="Tele-AMP-histidine intermediate" evidence="1">
    <location>
        <position position="93"/>
    </location>
</feature>
<dbReference type="PANTHER" id="PTHR46648:SF1">
    <property type="entry name" value="ADENOSINE 5'-MONOPHOSPHORAMIDASE HNT1"/>
    <property type="match status" value="1"/>
</dbReference>
<protein>
    <submittedName>
        <fullName evidence="4">Histidine triad (HIT) protein</fullName>
    </submittedName>
</protein>
<dbReference type="PROSITE" id="PS51084">
    <property type="entry name" value="HIT_2"/>
    <property type="match status" value="1"/>
</dbReference>
<evidence type="ECO:0000259" key="3">
    <source>
        <dbReference type="PROSITE" id="PS51084"/>
    </source>
</evidence>
<dbReference type="InterPro" id="IPR036265">
    <property type="entry name" value="HIT-like_sf"/>
</dbReference>
<dbReference type="GO" id="GO:0003824">
    <property type="term" value="F:catalytic activity"/>
    <property type="evidence" value="ECO:0007669"/>
    <property type="project" value="InterPro"/>
</dbReference>